<comment type="caution">
    <text evidence="6">The sequence shown here is derived from an EMBL/GenBank/DDBJ whole genome shotgun (WGS) entry which is preliminary data.</text>
</comment>
<dbReference type="PANTHER" id="PTHR12570:SF82">
    <property type="entry name" value="NIPA-LIKE PROTEIN 3"/>
    <property type="match status" value="1"/>
</dbReference>
<sequence>MSLHFDDAVATSTGVFIVIAMNCLSSFGVNVQAAALRERRPVLAQDEDPLLSLEDSQAQTQAQSQPPKVFPFLPLAVRPWLWLIGFIAYLVPQVFGSILALNFISPILLAPLGSSGLVFNVYFSSLLVGTKVGPWDYVATGLIVAGGSIVSLFGNVDVELKDFDTLFKLFKSSLFRSYFSSIIALLLICLFTAIALEIRKSRLLIAARELEFEDVGGPEAEARIEVLQVGATAYDHHIGFLYSSCGGIAATLTLTIMKCGLNLISSASGIMDKPSVQSWSEILISVFLLITIATSIVLQLVTLNKAIVFISPLIAVPVFYTFFTSLSVSNTLVMVFAVPGIELPDGIAFMVQMAIVGVTIILSAMYYCLLFSYPFSGTLCPFTCFISLPLPAVPVTLTSKAQGRRVRRKNALSASVRGVLIALPDPLAVNSLALHPSTLARAEAAITGQQTAALEANTKNTIFPTDQSTEVDRRLSLYKFDPLTHSQSKQPTAVSAPVFVFGSNMTSEFTFVKIPLLGVHIAQ</sequence>
<evidence type="ECO:0000256" key="2">
    <source>
        <dbReference type="ARBA" id="ARBA00022692"/>
    </source>
</evidence>
<evidence type="ECO:0000256" key="3">
    <source>
        <dbReference type="ARBA" id="ARBA00022989"/>
    </source>
</evidence>
<name>A0A1Y2APZ0_9FUNG</name>
<feature type="transmembrane region" description="Helical" evidence="5">
    <location>
        <begin position="282"/>
        <end position="301"/>
    </location>
</feature>
<evidence type="ECO:0000313" key="6">
    <source>
        <dbReference type="EMBL" id="ORY24544.1"/>
    </source>
</evidence>
<evidence type="ECO:0000256" key="4">
    <source>
        <dbReference type="ARBA" id="ARBA00023136"/>
    </source>
</evidence>
<dbReference type="PANTHER" id="PTHR12570">
    <property type="match status" value="1"/>
</dbReference>
<protein>
    <recommendedName>
        <fullName evidence="8">DUF803-domain-containing protein</fullName>
    </recommendedName>
</protein>
<evidence type="ECO:0008006" key="8">
    <source>
        <dbReference type="Google" id="ProtNLM"/>
    </source>
</evidence>
<dbReference type="InterPro" id="IPR037185">
    <property type="entry name" value="EmrE-like"/>
</dbReference>
<evidence type="ECO:0000313" key="7">
    <source>
        <dbReference type="Proteomes" id="UP000193642"/>
    </source>
</evidence>
<keyword evidence="7" id="KW-1185">Reference proteome</keyword>
<keyword evidence="2 5" id="KW-0812">Transmembrane</keyword>
<feature type="transmembrane region" description="Helical" evidence="5">
    <location>
        <begin position="373"/>
        <end position="397"/>
    </location>
</feature>
<reference evidence="6 7" key="1">
    <citation type="submission" date="2016-07" db="EMBL/GenBank/DDBJ databases">
        <title>Pervasive Adenine N6-methylation of Active Genes in Fungi.</title>
        <authorList>
            <consortium name="DOE Joint Genome Institute"/>
            <person name="Mondo S.J."/>
            <person name="Dannebaum R.O."/>
            <person name="Kuo R.C."/>
            <person name="Labutti K."/>
            <person name="Haridas S."/>
            <person name="Kuo A."/>
            <person name="Salamov A."/>
            <person name="Ahrendt S.R."/>
            <person name="Lipzen A."/>
            <person name="Sullivan W."/>
            <person name="Andreopoulos W.B."/>
            <person name="Clum A."/>
            <person name="Lindquist E."/>
            <person name="Daum C."/>
            <person name="Ramamoorthy G.K."/>
            <person name="Gryganskyi A."/>
            <person name="Culley D."/>
            <person name="Magnuson J.K."/>
            <person name="James T.Y."/>
            <person name="O'Malley M.A."/>
            <person name="Stajich J.E."/>
            <person name="Spatafora J.W."/>
            <person name="Visel A."/>
            <person name="Grigoriev I.V."/>
        </authorList>
    </citation>
    <scope>NUCLEOTIDE SEQUENCE [LARGE SCALE GENOMIC DNA]</scope>
    <source>
        <strain evidence="6 7">JEL800</strain>
    </source>
</reference>
<feature type="transmembrane region" description="Helical" evidence="5">
    <location>
        <begin position="307"/>
        <end position="335"/>
    </location>
</feature>
<feature type="transmembrane region" description="Helical" evidence="5">
    <location>
        <begin position="174"/>
        <end position="196"/>
    </location>
</feature>
<dbReference type="SUPFAM" id="SSF103481">
    <property type="entry name" value="Multidrug resistance efflux transporter EmrE"/>
    <property type="match status" value="1"/>
</dbReference>
<dbReference type="AlphaFoldDB" id="A0A1Y2APZ0"/>
<proteinExistence type="predicted"/>
<dbReference type="InterPro" id="IPR008521">
    <property type="entry name" value="Mg_trans_NIPA"/>
</dbReference>
<feature type="transmembrane region" description="Helical" evidence="5">
    <location>
        <begin position="12"/>
        <end position="31"/>
    </location>
</feature>
<feature type="transmembrane region" description="Helical" evidence="5">
    <location>
        <begin position="103"/>
        <end position="123"/>
    </location>
</feature>
<dbReference type="OrthoDB" id="2504919at2759"/>
<feature type="transmembrane region" description="Helical" evidence="5">
    <location>
        <begin position="347"/>
        <end position="367"/>
    </location>
</feature>
<organism evidence="6 7">
    <name type="scientific">Rhizoclosmatium globosum</name>
    <dbReference type="NCBI Taxonomy" id="329046"/>
    <lineage>
        <taxon>Eukaryota</taxon>
        <taxon>Fungi</taxon>
        <taxon>Fungi incertae sedis</taxon>
        <taxon>Chytridiomycota</taxon>
        <taxon>Chytridiomycota incertae sedis</taxon>
        <taxon>Chytridiomycetes</taxon>
        <taxon>Chytridiales</taxon>
        <taxon>Chytriomycetaceae</taxon>
        <taxon>Rhizoclosmatium</taxon>
    </lineage>
</organism>
<accession>A0A1Y2APZ0</accession>
<comment type="subcellular location">
    <subcellularLocation>
        <location evidence="1">Membrane</location>
        <topology evidence="1">Multi-pass membrane protein</topology>
    </subcellularLocation>
</comment>
<dbReference type="GO" id="GO:0015095">
    <property type="term" value="F:magnesium ion transmembrane transporter activity"/>
    <property type="evidence" value="ECO:0007669"/>
    <property type="project" value="InterPro"/>
</dbReference>
<gene>
    <name evidence="6" type="ORF">BCR33DRAFT_795780</name>
</gene>
<keyword evidence="4 5" id="KW-0472">Membrane</keyword>
<feature type="transmembrane region" description="Helical" evidence="5">
    <location>
        <begin position="135"/>
        <end position="154"/>
    </location>
</feature>
<feature type="transmembrane region" description="Helical" evidence="5">
    <location>
        <begin position="69"/>
        <end position="91"/>
    </location>
</feature>
<dbReference type="Proteomes" id="UP000193642">
    <property type="component" value="Unassembled WGS sequence"/>
</dbReference>
<dbReference type="EMBL" id="MCGO01000141">
    <property type="protein sequence ID" value="ORY24544.1"/>
    <property type="molecule type" value="Genomic_DNA"/>
</dbReference>
<keyword evidence="3 5" id="KW-1133">Transmembrane helix</keyword>
<evidence type="ECO:0000256" key="5">
    <source>
        <dbReference type="SAM" id="Phobius"/>
    </source>
</evidence>
<evidence type="ECO:0000256" key="1">
    <source>
        <dbReference type="ARBA" id="ARBA00004141"/>
    </source>
</evidence>
<dbReference type="GO" id="GO:0016020">
    <property type="term" value="C:membrane"/>
    <property type="evidence" value="ECO:0007669"/>
    <property type="project" value="UniProtKB-SubCell"/>
</dbReference>